<accession>A0A9D5JW30</accession>
<dbReference type="EMBL" id="WJJP01000392">
    <property type="protein sequence ID" value="MBD3325313.1"/>
    <property type="molecule type" value="Genomic_DNA"/>
</dbReference>
<gene>
    <name evidence="1" type="ORF">GF339_12055</name>
</gene>
<organism evidence="1 2">
    <name type="scientific">candidate division KSB3 bacterium</name>
    <dbReference type="NCBI Taxonomy" id="2044937"/>
    <lineage>
        <taxon>Bacteria</taxon>
        <taxon>candidate division KSB3</taxon>
    </lineage>
</organism>
<proteinExistence type="predicted"/>
<evidence type="ECO:0000313" key="1">
    <source>
        <dbReference type="EMBL" id="MBD3325313.1"/>
    </source>
</evidence>
<dbReference type="Proteomes" id="UP000649604">
    <property type="component" value="Unassembled WGS sequence"/>
</dbReference>
<reference evidence="1" key="1">
    <citation type="submission" date="2019-11" db="EMBL/GenBank/DDBJ databases">
        <title>Microbial mats filling the niche in hypersaline microbial mats.</title>
        <authorList>
            <person name="Wong H.L."/>
            <person name="Macleod F.I."/>
            <person name="White R.A. III"/>
            <person name="Burns B.P."/>
        </authorList>
    </citation>
    <scope>NUCLEOTIDE SEQUENCE</scope>
    <source>
        <strain evidence="1">Rbin_158</strain>
    </source>
</reference>
<protein>
    <submittedName>
        <fullName evidence="1">Uncharacterized protein</fullName>
    </submittedName>
</protein>
<comment type="caution">
    <text evidence="1">The sequence shown here is derived from an EMBL/GenBank/DDBJ whole genome shotgun (WGS) entry which is preliminary data.</text>
</comment>
<name>A0A9D5JW30_9BACT</name>
<dbReference type="AlphaFoldDB" id="A0A9D5JW30"/>
<evidence type="ECO:0000313" key="2">
    <source>
        <dbReference type="Proteomes" id="UP000649604"/>
    </source>
</evidence>
<sequence>MTKPVKFPLQFSNDEDISAFMEAHDGFELVDQGLAEIGETPEFSRRGKSFIELDPETAALVDELVTSGICDTPIDAVSQAVHSYVLAVLPHSDKLVREK</sequence>